<dbReference type="SUPFAM" id="SSF54556">
    <property type="entry name" value="Chitinase insertion domain"/>
    <property type="match status" value="1"/>
</dbReference>
<dbReference type="Pfam" id="PF00704">
    <property type="entry name" value="Glyco_hydro_18"/>
    <property type="match status" value="1"/>
</dbReference>
<evidence type="ECO:0000256" key="2">
    <source>
        <dbReference type="ARBA" id="ARBA00009336"/>
    </source>
</evidence>
<dbReference type="Proteomes" id="UP000694547">
    <property type="component" value="Chromosome 6"/>
</dbReference>
<evidence type="ECO:0000256" key="3">
    <source>
        <dbReference type="ARBA" id="ARBA00022729"/>
    </source>
</evidence>
<name>A0A8C8U0Z9_PERMB</name>
<dbReference type="InterPro" id="IPR011583">
    <property type="entry name" value="Chitinase_II/V-like_cat"/>
</dbReference>
<evidence type="ECO:0000256" key="1">
    <source>
        <dbReference type="ARBA" id="ARBA00004398"/>
    </source>
</evidence>
<evidence type="ECO:0000256" key="6">
    <source>
        <dbReference type="ARBA" id="ARBA00023279"/>
    </source>
</evidence>
<protein>
    <recommendedName>
        <fullName evidence="8">Oviduct-specific glycoprotein</fullName>
    </recommendedName>
    <alternativeName>
        <fullName evidence="9">Estrogen-dependent oviduct protein</fullName>
    </alternativeName>
    <alternativeName>
        <fullName evidence="10">Oviductal glycoprotein</fullName>
    </alternativeName>
    <alternativeName>
        <fullName evidence="11">Oviductin</fullName>
    </alternativeName>
</protein>
<evidence type="ECO:0000256" key="12">
    <source>
        <dbReference type="SAM" id="MobiDB-lite"/>
    </source>
</evidence>
<feature type="domain" description="GH18" evidence="13">
    <location>
        <begin position="15"/>
        <end position="376"/>
    </location>
</feature>
<dbReference type="SUPFAM" id="SSF51445">
    <property type="entry name" value="(Trans)glycosidases"/>
    <property type="match status" value="1"/>
</dbReference>
<dbReference type="FunFam" id="3.10.50.10:FF:000001">
    <property type="entry name" value="Chitinase 3-like 1"/>
    <property type="match status" value="1"/>
</dbReference>
<evidence type="ECO:0000256" key="4">
    <source>
        <dbReference type="ARBA" id="ARBA00023157"/>
    </source>
</evidence>
<proteinExistence type="inferred from homology"/>
<evidence type="ECO:0000313" key="14">
    <source>
        <dbReference type="Ensembl" id="ENSPEMP00000022610.2"/>
    </source>
</evidence>
<keyword evidence="7" id="KW-0968">Cytoplasmic vesicle</keyword>
<keyword evidence="6" id="KW-0278">Fertilization</keyword>
<evidence type="ECO:0000256" key="5">
    <source>
        <dbReference type="ARBA" id="ARBA00023180"/>
    </source>
</evidence>
<dbReference type="PROSITE" id="PS51910">
    <property type="entry name" value="GH18_2"/>
    <property type="match status" value="1"/>
</dbReference>
<keyword evidence="3" id="KW-0732">Signal</keyword>
<dbReference type="AlphaFoldDB" id="A0A8C8U0Z9"/>
<dbReference type="Ensembl" id="ENSPEMT00000026979.2">
    <property type="protein sequence ID" value="ENSPEMP00000022610.2"/>
    <property type="gene ID" value="ENSPEMG00000019924.2"/>
</dbReference>
<dbReference type="InterPro" id="IPR017853">
    <property type="entry name" value="GH"/>
</dbReference>
<evidence type="ECO:0000256" key="9">
    <source>
        <dbReference type="ARBA" id="ARBA00042450"/>
    </source>
</evidence>
<feature type="region of interest" description="Disordered" evidence="12">
    <location>
        <begin position="460"/>
        <end position="481"/>
    </location>
</feature>
<dbReference type="GeneTree" id="ENSGT00940000162223"/>
<accession>A0A8C8U0Z9</accession>
<evidence type="ECO:0000256" key="8">
    <source>
        <dbReference type="ARBA" id="ARBA00039807"/>
    </source>
</evidence>
<reference evidence="14" key="2">
    <citation type="submission" date="2025-08" db="UniProtKB">
        <authorList>
            <consortium name="Ensembl"/>
        </authorList>
    </citation>
    <scope>IDENTIFICATION</scope>
</reference>
<dbReference type="GO" id="GO:0005975">
    <property type="term" value="P:carbohydrate metabolic process"/>
    <property type="evidence" value="ECO:0007669"/>
    <property type="project" value="InterPro"/>
</dbReference>
<sequence length="658" mass="72520">MGRLLLWVGEFGTAYKLVCYFTNWAHSRPDPASILPHDLDPFLCTHLIFAFASMNNNQIVAKNLQDEKILYPEFNKLKERTPVLKTMFFALPWTSCRFTTMLSTLASREEFVDSVVFFLRTHGFDGLDLFFLYPGLRGSPMHDRWNFLFLIEELQFAFEKEALFTQRPKLLLSAAVSGIAHIIQTSYDVHLLGRRLDFINVLSYDLHGSWEKFTGHNSPLFSLPDDSKSSAYAMDYWRKLGAPADKLIMGFPAYGRTFQLLEESKNGLQAASTGPASPGYYTKQAGFLAYYEVCSFIQRAEQRWIDYQYVPYAYKGKEWVAYDDTISFTYKATFVKTEHFGGAMVWTLDMDDARGLFCGNGPFPLVHILNELLVQAESKPTPLPQFWFTSPVNSSRPGSESLPVTEGFTTDTVKILPPGEAMATEVHRKYENVTTISNGGFVTPEGTSPEAHVVALESSTMAPEAKTTTSLDLPSETTTEKTVTAQTQTTREETMATVGNQSVTPGAETTATVGNQSVTPGAETTVTVGNQSVTPGAETTVTVGNQSVTPGAETTVTVDNQSVIPGVETTATVGNQSVTPGTTDTVGNQPVTPGGMDTTLVYLQTMTPSEKGTLRKKAVVLEKITVSPREMSIAPNGQSTALKWERLITEVETYPQNG</sequence>
<dbReference type="Gene3D" id="3.10.50.10">
    <property type="match status" value="1"/>
</dbReference>
<organism evidence="14 15">
    <name type="scientific">Peromyscus maniculatus bairdii</name>
    <name type="common">Prairie deer mouse</name>
    <dbReference type="NCBI Taxonomy" id="230844"/>
    <lineage>
        <taxon>Eukaryota</taxon>
        <taxon>Metazoa</taxon>
        <taxon>Chordata</taxon>
        <taxon>Craniata</taxon>
        <taxon>Vertebrata</taxon>
        <taxon>Euteleostomi</taxon>
        <taxon>Mammalia</taxon>
        <taxon>Eutheria</taxon>
        <taxon>Euarchontoglires</taxon>
        <taxon>Glires</taxon>
        <taxon>Rodentia</taxon>
        <taxon>Myomorpha</taxon>
        <taxon>Muroidea</taxon>
        <taxon>Cricetidae</taxon>
        <taxon>Neotominae</taxon>
        <taxon>Peromyscus</taxon>
    </lineage>
</organism>
<evidence type="ECO:0000256" key="7">
    <source>
        <dbReference type="ARBA" id="ARBA00023329"/>
    </source>
</evidence>
<dbReference type="SMART" id="SM00636">
    <property type="entry name" value="Glyco_18"/>
    <property type="match status" value="1"/>
</dbReference>
<dbReference type="FunFam" id="3.20.20.80:FF:000007">
    <property type="entry name" value="Acidic mammalian chitinase"/>
    <property type="match status" value="1"/>
</dbReference>
<reference evidence="14 15" key="1">
    <citation type="submission" date="2018-10" db="EMBL/GenBank/DDBJ databases">
        <title>Improved assembly of the deer mouse Peromyscus maniculatus genome.</title>
        <authorList>
            <person name="Lassance J.-M."/>
            <person name="Hoekstra H.E."/>
        </authorList>
    </citation>
    <scope>NUCLEOTIDE SEQUENCE [LARGE SCALE GENOMIC DNA]</scope>
</reference>
<reference evidence="14" key="3">
    <citation type="submission" date="2025-09" db="UniProtKB">
        <authorList>
            <consortium name="Ensembl"/>
        </authorList>
    </citation>
    <scope>IDENTIFICATION</scope>
</reference>
<dbReference type="GO" id="GO:0008061">
    <property type="term" value="F:chitin binding"/>
    <property type="evidence" value="ECO:0007669"/>
    <property type="project" value="InterPro"/>
</dbReference>
<dbReference type="InterPro" id="IPR050314">
    <property type="entry name" value="Glycosyl_Hydrlase_18"/>
</dbReference>
<dbReference type="GO" id="GO:0030133">
    <property type="term" value="C:transport vesicle"/>
    <property type="evidence" value="ECO:0007669"/>
    <property type="project" value="UniProtKB-SubCell"/>
</dbReference>
<comment type="subcellular location">
    <subcellularLocation>
        <location evidence="1">Cytoplasmic vesicle</location>
        <location evidence="1">Secretory vesicle</location>
    </subcellularLocation>
</comment>
<dbReference type="GO" id="GO:0005576">
    <property type="term" value="C:extracellular region"/>
    <property type="evidence" value="ECO:0007669"/>
    <property type="project" value="TreeGrafter"/>
</dbReference>
<evidence type="ECO:0000313" key="15">
    <source>
        <dbReference type="Proteomes" id="UP000694547"/>
    </source>
</evidence>
<dbReference type="PANTHER" id="PTHR11177:SF385">
    <property type="entry name" value="OVIDUCT-SPECIFIC GLYCOPROTEIN"/>
    <property type="match status" value="1"/>
</dbReference>
<feature type="compositionally biased region" description="Polar residues" evidence="12">
    <location>
        <begin position="460"/>
        <end position="472"/>
    </location>
</feature>
<evidence type="ECO:0000259" key="13">
    <source>
        <dbReference type="PROSITE" id="PS51910"/>
    </source>
</evidence>
<keyword evidence="5" id="KW-0325">Glycoprotein</keyword>
<keyword evidence="4" id="KW-1015">Disulfide bond</keyword>
<dbReference type="GO" id="GO:0007338">
    <property type="term" value="P:single fertilization"/>
    <property type="evidence" value="ECO:0007669"/>
    <property type="project" value="UniProtKB-KW"/>
</dbReference>
<dbReference type="GO" id="GO:0004568">
    <property type="term" value="F:chitinase activity"/>
    <property type="evidence" value="ECO:0007669"/>
    <property type="project" value="TreeGrafter"/>
</dbReference>
<dbReference type="GO" id="GO:0006032">
    <property type="term" value="P:chitin catabolic process"/>
    <property type="evidence" value="ECO:0007669"/>
    <property type="project" value="TreeGrafter"/>
</dbReference>
<dbReference type="InterPro" id="IPR001223">
    <property type="entry name" value="Glyco_hydro18_cat"/>
</dbReference>
<keyword evidence="15" id="KW-1185">Reference proteome</keyword>
<comment type="similarity">
    <text evidence="2">Belongs to the glycosyl hydrolase 18 family.</text>
</comment>
<dbReference type="Gene3D" id="3.20.20.80">
    <property type="entry name" value="Glycosidases"/>
    <property type="match status" value="1"/>
</dbReference>
<dbReference type="CDD" id="cd02872">
    <property type="entry name" value="GH18_chitolectin_chitotriosidase"/>
    <property type="match status" value="1"/>
</dbReference>
<evidence type="ECO:0000256" key="11">
    <source>
        <dbReference type="ARBA" id="ARBA00043205"/>
    </source>
</evidence>
<dbReference type="PANTHER" id="PTHR11177">
    <property type="entry name" value="CHITINASE"/>
    <property type="match status" value="1"/>
</dbReference>
<dbReference type="InterPro" id="IPR029070">
    <property type="entry name" value="Chitinase_insertion_sf"/>
</dbReference>
<evidence type="ECO:0000256" key="10">
    <source>
        <dbReference type="ARBA" id="ARBA00042898"/>
    </source>
</evidence>